<accession>A0A699ZD36</accession>
<keyword evidence="2" id="KW-1185">Reference proteome</keyword>
<gene>
    <name evidence="1" type="ORF">HaLaN_16685</name>
</gene>
<dbReference type="Proteomes" id="UP000485058">
    <property type="component" value="Unassembled WGS sequence"/>
</dbReference>
<evidence type="ECO:0000313" key="1">
    <source>
        <dbReference type="EMBL" id="GFH19695.1"/>
    </source>
</evidence>
<comment type="caution">
    <text evidence="1">The sequence shown here is derived from an EMBL/GenBank/DDBJ whole genome shotgun (WGS) entry which is preliminary data.</text>
</comment>
<protein>
    <submittedName>
        <fullName evidence="1">Uncharacterized protein</fullName>
    </submittedName>
</protein>
<name>A0A699ZD36_HAELA</name>
<reference evidence="1 2" key="1">
    <citation type="submission" date="2020-02" db="EMBL/GenBank/DDBJ databases">
        <title>Draft genome sequence of Haematococcus lacustris strain NIES-144.</title>
        <authorList>
            <person name="Morimoto D."/>
            <person name="Nakagawa S."/>
            <person name="Yoshida T."/>
            <person name="Sawayama S."/>
        </authorList>
    </citation>
    <scope>NUCLEOTIDE SEQUENCE [LARGE SCALE GENOMIC DNA]</scope>
    <source>
        <strain evidence="1 2">NIES-144</strain>
    </source>
</reference>
<evidence type="ECO:0000313" key="2">
    <source>
        <dbReference type="Proteomes" id="UP000485058"/>
    </source>
</evidence>
<sequence>MLISLDFYAQQVAYEEAWSIKRPVVPKQECSKALPVPAGMTGRGTRVSFAAAGITPALRQRLKGAIGAGRANPYIVITPLLVGQLGCDSPRHDVFAAILAVGVWGVLRGADLDAAAARTAAQSRLDGLALNLELSFSRAALPVRQLVDLIQHFPHYATIMSMWGDWLPNWWAAAPGSQSVSMVMAPQGIITAAYPDTPVTRTLLGIDILDGVYR</sequence>
<proteinExistence type="predicted"/>
<dbReference type="EMBL" id="BLLF01001505">
    <property type="protein sequence ID" value="GFH19695.1"/>
    <property type="molecule type" value="Genomic_DNA"/>
</dbReference>
<dbReference type="AlphaFoldDB" id="A0A699ZD36"/>
<organism evidence="1 2">
    <name type="scientific">Haematococcus lacustris</name>
    <name type="common">Green alga</name>
    <name type="synonym">Haematococcus pluvialis</name>
    <dbReference type="NCBI Taxonomy" id="44745"/>
    <lineage>
        <taxon>Eukaryota</taxon>
        <taxon>Viridiplantae</taxon>
        <taxon>Chlorophyta</taxon>
        <taxon>core chlorophytes</taxon>
        <taxon>Chlorophyceae</taxon>
        <taxon>CS clade</taxon>
        <taxon>Chlamydomonadales</taxon>
        <taxon>Haematococcaceae</taxon>
        <taxon>Haematococcus</taxon>
    </lineage>
</organism>